<keyword evidence="5 7" id="KW-0472">Membrane</keyword>
<feature type="compositionally biased region" description="Low complexity" evidence="6">
    <location>
        <begin position="56"/>
        <end position="66"/>
    </location>
</feature>
<proteinExistence type="predicted"/>
<keyword evidence="4 7" id="KW-1133">Transmembrane helix</keyword>
<feature type="transmembrane region" description="Helical" evidence="7">
    <location>
        <begin position="1494"/>
        <end position="1513"/>
    </location>
</feature>
<feature type="compositionally biased region" description="Low complexity" evidence="6">
    <location>
        <begin position="2110"/>
        <end position="2121"/>
    </location>
</feature>
<evidence type="ECO:0000256" key="1">
    <source>
        <dbReference type="ARBA" id="ARBA00004370"/>
    </source>
</evidence>
<dbReference type="GO" id="GO:0006816">
    <property type="term" value="P:calcium ion transport"/>
    <property type="evidence" value="ECO:0007669"/>
    <property type="project" value="TreeGrafter"/>
</dbReference>
<dbReference type="PANTHER" id="PTHR46730:SF1">
    <property type="entry name" value="PLAT DOMAIN-CONTAINING PROTEIN"/>
    <property type="match status" value="1"/>
</dbReference>
<comment type="subcellular location">
    <subcellularLocation>
        <location evidence="1">Membrane</location>
    </subcellularLocation>
</comment>
<feature type="region of interest" description="Disordered" evidence="6">
    <location>
        <begin position="1548"/>
        <end position="1567"/>
    </location>
</feature>
<dbReference type="GO" id="GO:0005886">
    <property type="term" value="C:plasma membrane"/>
    <property type="evidence" value="ECO:0007669"/>
    <property type="project" value="TreeGrafter"/>
</dbReference>
<evidence type="ECO:0000256" key="4">
    <source>
        <dbReference type="ARBA" id="ARBA00022989"/>
    </source>
</evidence>
<evidence type="ECO:0000256" key="5">
    <source>
        <dbReference type="ARBA" id="ARBA00023136"/>
    </source>
</evidence>
<accession>A0A7S3K1W4</accession>
<evidence type="ECO:0000313" key="9">
    <source>
        <dbReference type="EMBL" id="CAE0370059.1"/>
    </source>
</evidence>
<feature type="compositionally biased region" description="Polar residues" evidence="6">
    <location>
        <begin position="67"/>
        <end position="92"/>
    </location>
</feature>
<protein>
    <recommendedName>
        <fullName evidence="8">PKD/REJ-like domain-containing protein</fullName>
    </recommendedName>
</protein>
<feature type="domain" description="PKD/REJ-like" evidence="8">
    <location>
        <begin position="523"/>
        <end position="914"/>
    </location>
</feature>
<feature type="transmembrane region" description="Helical" evidence="7">
    <location>
        <begin position="2051"/>
        <end position="2071"/>
    </location>
</feature>
<keyword evidence="3" id="KW-0677">Repeat</keyword>
<organism evidence="9">
    <name type="scientific">Aureoumbra lagunensis</name>
    <dbReference type="NCBI Taxonomy" id="44058"/>
    <lineage>
        <taxon>Eukaryota</taxon>
        <taxon>Sar</taxon>
        <taxon>Stramenopiles</taxon>
        <taxon>Ochrophyta</taxon>
        <taxon>Pelagophyceae</taxon>
        <taxon>Pelagomonadales</taxon>
        <taxon>Aureoumbra</taxon>
    </lineage>
</organism>
<feature type="transmembrane region" description="Helical" evidence="7">
    <location>
        <begin position="1880"/>
        <end position="1906"/>
    </location>
</feature>
<dbReference type="GO" id="GO:0005261">
    <property type="term" value="F:monoatomic cation channel activity"/>
    <property type="evidence" value="ECO:0007669"/>
    <property type="project" value="TreeGrafter"/>
</dbReference>
<evidence type="ECO:0000259" key="8">
    <source>
        <dbReference type="Pfam" id="PF02010"/>
    </source>
</evidence>
<evidence type="ECO:0000256" key="6">
    <source>
        <dbReference type="SAM" id="MobiDB-lite"/>
    </source>
</evidence>
<dbReference type="Pfam" id="PF02010">
    <property type="entry name" value="REJ"/>
    <property type="match status" value="1"/>
</dbReference>
<feature type="transmembrane region" description="Helical" evidence="7">
    <location>
        <begin position="1421"/>
        <end position="1443"/>
    </location>
</feature>
<dbReference type="EMBL" id="HBIJ01016243">
    <property type="protein sequence ID" value="CAE0370059.1"/>
    <property type="molecule type" value="Transcribed_RNA"/>
</dbReference>
<gene>
    <name evidence="9" type="ORF">ALAG00032_LOCUS10823</name>
</gene>
<feature type="transmembrane region" description="Helical" evidence="7">
    <location>
        <begin position="1846"/>
        <end position="1868"/>
    </location>
</feature>
<feature type="region of interest" description="Disordered" evidence="6">
    <location>
        <begin position="2106"/>
        <end position="2128"/>
    </location>
</feature>
<sequence>MPTSYPTVKPSSPPSEIPTSLPTGVPIFVPTSYPTATPISIPSAVPTSLPSSFPTPFPTTHVPSSSRPTLTSFPTTFNPSLSPTAQGSSSIPSAPPTLSGESIVMGSFLLEGDMTASDVEENKDVFEYAIASSVGVDASTVDISVDEVRRRRLTSLEVTYIIRPSSSKVDSIMTALLTVESNDLETALITAQDAVGATIDMSLISIESMTTPVRMDTDYPSLLPTLLPCQNIDTIIEAPILKQAAFDKTGASLVLTFDVATDRASYLVGAEFPCSKVFDFTDAASSSCFWTTNQHLIADVSALTSLYPGDNVSLASDNTVKNECEDWIEQRCDCFASASSNYTITIELPSKILSPKVVLEGSSVANACEGLAIDSSASTGSGGREFIDYAWNVSAVAINASAARKVIATILSDAVQRQQGAYQFLLSSDEVTALYASSVEKLHVQLQITNFLGRTASADFTVTLSAETPPFLEVIGGLQQTARRPDPLSIRANAVATSCDGRPAISRGVELDWIFLARDESITNVGLSSTSSDPRLFQLPAYSLIAGASYLLEVTAIDKAINQTSQASCEVIVEHSSIVAVLNGGSDRIASLSEIITISAAASIDLDVETERGSAAGLSFEWNCSALQNTSNCSTFAIALNDDKWYQRESLIFNGSALGLGLFKFHVTVFSNNGRSDITSTLLKIVDDSPPIVEIVDFASSIVSVDSRLVVYSTSTPSSDFLTLATLHSSENVIFNTSWSLQSGSLAQGLKLEDWTTTKTFISAPTSVLSSNNEYQREHNLVLKSGSLVPGSYYTLRLEARLDGISTPGYAAISFKAAAAPSGGILEIKPAAGIALETLFTLTTRNWASDAFPLKYAFKVIDSEGVLSTLRTATSDLRLKDAILPAGTPNVTVQVIVYDSIGSMATQSRSVRCAQLDDLDALVNATQILLANMIALNSNEGIYQIVVAATHADATNSISGLSSVLTDAVATVVASQDADIELVEQAAVAIEEVFARSEFETATATTTLNIFQTLAETSAEIGITSISAETIGLGLSMMLDTPILGKNDSNMSAKFDASLAALMKAQRLNLLPDEDAILITTKNLRTAAARLEASSADSEERQVSCLDSETAVILPESLPGDDSYDISLVEFSVSPHSSIDTTTDTNDGVIRFSMEASSTSGRRMLEDSSATAQVDVLFGPTIAQHANALTSIPYATNVSCPCDYVGNVSVKCPSGAVVTRMCSGEPGTYNITCPRTLTSCLVWEDSLEKWGNAACSLSPSANGNKVSCSCSVTFGSTSDFGVSNAVLKSYAAYAANITQGVDPEKALYMFICIGLVLLLCFFLAWYGAQLDKKDAAMVADNPKPFISIRGQVTTVHGRHHIESRSHKDLARTGAKTEKIDTHPLFINERSRMRYVAALAHQHPLASWYFCYSPSASRVIRVIALGFELFFFMFVLACEVNLIYADPGCSKQTNRKDCLAFKKAFWAGGSDMCSWRNCKCQPDTPAFTTAATNPHHYLVLAIVLLLTFPVLRGFEYVFRHYLIAPLPPELKRLVRWYTGQRAQHAVHIDESETKAVKNSNENDDDDDGETEIVDMAAERQQNHVQGTFWAMRLAGRWRYRHFEQQKAKHKRRQSLRRVSNFVEKYVTNAEKRQEARLEVKERFQAYVNSVSRNSQPELSKAQRFWKLIRCCDNQTSKRFITNWHKSKIEQNPGDIKLSPEAILSARQAKRLAPIAAMHVLSQLEELHAHLVHYFCQGEAKEFEVSVISKLAMHMQKRWDWLDDFDEWLFNIEDKLFDDLMAAHKWRDELLTLKTTFTDSDEMNRAIKRKLHELERVSRMSRSERIVWNSCMGRTEFIVVAPEDSPSLTSYILAWCGVGCLTIGMLYFLLSTSSELGKKQSALWLSHIAITGALTYLFIFPIEIYLFYVTIPNLLWDRIMTRTPGTLKKFPFMSPQPPYALRFLLELEPSLSSTQDAAKIVYGTAVRSQLKDVPLSISNEDLTATELAEILEYETWTPSPDTLFLLSFIGMYAALPEYFQQVFFEELLSLTPYMSAILTKRTIFASTKIPRRIVAAIVIVVTIFFVFLSYGAFELMRMIIRTRVRQTHDIKGKRSRIRDESGIIDEDEPKIISDNNNNSLSNITPLPKAE</sequence>
<feature type="transmembrane region" description="Helical" evidence="7">
    <location>
        <begin position="1306"/>
        <end position="1328"/>
    </location>
</feature>
<dbReference type="PANTHER" id="PTHR46730">
    <property type="entry name" value="POLYCYSTIN-1"/>
    <property type="match status" value="1"/>
</dbReference>
<feature type="region of interest" description="Disordered" evidence="6">
    <location>
        <begin position="56"/>
        <end position="96"/>
    </location>
</feature>
<dbReference type="InterPro" id="IPR002859">
    <property type="entry name" value="PKD/REJ-like"/>
</dbReference>
<name>A0A7S3K1W4_9STRA</name>
<keyword evidence="2 7" id="KW-0812">Transmembrane</keyword>
<evidence type="ECO:0000256" key="2">
    <source>
        <dbReference type="ARBA" id="ARBA00022692"/>
    </source>
</evidence>
<evidence type="ECO:0000256" key="7">
    <source>
        <dbReference type="SAM" id="Phobius"/>
    </source>
</evidence>
<reference evidence="9" key="1">
    <citation type="submission" date="2021-01" db="EMBL/GenBank/DDBJ databases">
        <authorList>
            <person name="Corre E."/>
            <person name="Pelletier E."/>
            <person name="Niang G."/>
            <person name="Scheremetjew M."/>
            <person name="Finn R."/>
            <person name="Kale V."/>
            <person name="Holt S."/>
            <person name="Cochrane G."/>
            <person name="Meng A."/>
            <person name="Brown T."/>
            <person name="Cohen L."/>
        </authorList>
    </citation>
    <scope>NUCLEOTIDE SEQUENCE</scope>
    <source>
        <strain evidence="9">CCMP1510</strain>
    </source>
</reference>
<evidence type="ECO:0000256" key="3">
    <source>
        <dbReference type="ARBA" id="ARBA00022737"/>
    </source>
</evidence>